<evidence type="ECO:0000259" key="5">
    <source>
        <dbReference type="PROSITE" id="PS50848"/>
    </source>
</evidence>
<dbReference type="SMART" id="SM00234">
    <property type="entry name" value="START"/>
    <property type="match status" value="1"/>
</dbReference>
<dbReference type="Pfam" id="PF01852">
    <property type="entry name" value="START"/>
    <property type="match status" value="1"/>
</dbReference>
<dbReference type="GO" id="GO:0006869">
    <property type="term" value="P:lipid transport"/>
    <property type="evidence" value="ECO:0007669"/>
    <property type="project" value="UniProtKB-KW"/>
</dbReference>
<dbReference type="PANTHER" id="PTHR46374">
    <property type="entry name" value="PROTEIN CBG07384"/>
    <property type="match status" value="1"/>
</dbReference>
<dbReference type="EMBL" id="KV931781">
    <property type="protein sequence ID" value="PIO30948.1"/>
    <property type="molecule type" value="Genomic_DNA"/>
</dbReference>
<dbReference type="PROSITE" id="PS50848">
    <property type="entry name" value="START"/>
    <property type="match status" value="1"/>
</dbReference>
<name>A0A2G9RSQ3_AQUCT</name>
<dbReference type="InterPro" id="IPR002913">
    <property type="entry name" value="START_lipid-bd_dom"/>
</dbReference>
<keyword evidence="2" id="KW-0445">Lipid transport</keyword>
<keyword evidence="3" id="KW-0446">Lipid-binding</keyword>
<gene>
    <name evidence="6" type="ORF">AB205_0154170</name>
</gene>
<dbReference type="OrthoDB" id="196858at2759"/>
<dbReference type="Proteomes" id="UP000228934">
    <property type="component" value="Unassembled WGS sequence"/>
</dbReference>
<proteinExistence type="predicted"/>
<dbReference type="GO" id="GO:0008289">
    <property type="term" value="F:lipid binding"/>
    <property type="evidence" value="ECO:0007669"/>
    <property type="project" value="UniProtKB-KW"/>
</dbReference>
<dbReference type="InterPro" id="IPR043556">
    <property type="entry name" value="StARD5/6"/>
</dbReference>
<dbReference type="Gene3D" id="3.30.530.20">
    <property type="match status" value="1"/>
</dbReference>
<dbReference type="SUPFAM" id="SSF55961">
    <property type="entry name" value="Bet v1-like"/>
    <property type="match status" value="1"/>
</dbReference>
<accession>A0A2G9RSQ3</accession>
<evidence type="ECO:0000313" key="7">
    <source>
        <dbReference type="Proteomes" id="UP000228934"/>
    </source>
</evidence>
<evidence type="ECO:0000256" key="1">
    <source>
        <dbReference type="ARBA" id="ARBA00022448"/>
    </source>
</evidence>
<dbReference type="PANTHER" id="PTHR46374:SF2">
    <property type="entry name" value="STAR-RELATED LIPID TRANSFER PROTEIN 6"/>
    <property type="match status" value="1"/>
</dbReference>
<reference evidence="7" key="1">
    <citation type="journal article" date="2017" name="Nat. Commun.">
        <title>The North American bullfrog draft genome provides insight into hormonal regulation of long noncoding RNA.</title>
        <authorList>
            <person name="Hammond S.A."/>
            <person name="Warren R.L."/>
            <person name="Vandervalk B.P."/>
            <person name="Kucuk E."/>
            <person name="Khan H."/>
            <person name="Gibb E.A."/>
            <person name="Pandoh P."/>
            <person name="Kirk H."/>
            <person name="Zhao Y."/>
            <person name="Jones M."/>
            <person name="Mungall A.J."/>
            <person name="Coope R."/>
            <person name="Pleasance S."/>
            <person name="Moore R.A."/>
            <person name="Holt R.A."/>
            <person name="Round J.M."/>
            <person name="Ohora S."/>
            <person name="Walle B.V."/>
            <person name="Veldhoen N."/>
            <person name="Helbing C.C."/>
            <person name="Birol I."/>
        </authorList>
    </citation>
    <scope>NUCLEOTIDE SEQUENCE [LARGE SCALE GENOMIC DNA]</scope>
</reference>
<dbReference type="InterPro" id="IPR023393">
    <property type="entry name" value="START-like_dom_sf"/>
</dbReference>
<sequence>MDYKKIADEISQKILSYHEDTSGWKVAKSTNDIIVSWKPSTEYSGSIYRGEGIIEEVPEKVIPFLYIDEHRNKWDKSLKHYSILEHIDQDTVICRSITDSHGMGLISSREFVDLVHIRRYEGGVVTTNGISIDYEKCPVNSSNVRGFNYPTGYICSPLPENPAHSKLVVYIQTELGGLLPRAVVESALPNNIISFITSVQEEIKKFYQDRN</sequence>
<comment type="function">
    <text evidence="4">May be involved in the intracellular transport of sterols or other lipids. May bind cholesterol or other sterols.</text>
</comment>
<dbReference type="AlphaFoldDB" id="A0A2G9RSQ3"/>
<protein>
    <recommendedName>
        <fullName evidence="5">START domain-containing protein</fullName>
    </recommendedName>
</protein>
<organism evidence="6 7">
    <name type="scientific">Aquarana catesbeiana</name>
    <name type="common">American bullfrog</name>
    <name type="synonym">Rana catesbeiana</name>
    <dbReference type="NCBI Taxonomy" id="8400"/>
    <lineage>
        <taxon>Eukaryota</taxon>
        <taxon>Metazoa</taxon>
        <taxon>Chordata</taxon>
        <taxon>Craniata</taxon>
        <taxon>Vertebrata</taxon>
        <taxon>Euteleostomi</taxon>
        <taxon>Amphibia</taxon>
        <taxon>Batrachia</taxon>
        <taxon>Anura</taxon>
        <taxon>Neobatrachia</taxon>
        <taxon>Ranoidea</taxon>
        <taxon>Ranidae</taxon>
        <taxon>Aquarana</taxon>
    </lineage>
</organism>
<keyword evidence="1" id="KW-0813">Transport</keyword>
<feature type="domain" description="START" evidence="5">
    <location>
        <begin position="20"/>
        <end position="208"/>
    </location>
</feature>
<evidence type="ECO:0000256" key="4">
    <source>
        <dbReference type="ARBA" id="ARBA00024750"/>
    </source>
</evidence>
<keyword evidence="7" id="KW-1185">Reference proteome</keyword>
<evidence type="ECO:0000313" key="6">
    <source>
        <dbReference type="EMBL" id="PIO30948.1"/>
    </source>
</evidence>
<evidence type="ECO:0000256" key="2">
    <source>
        <dbReference type="ARBA" id="ARBA00023055"/>
    </source>
</evidence>
<evidence type="ECO:0000256" key="3">
    <source>
        <dbReference type="ARBA" id="ARBA00023121"/>
    </source>
</evidence>